<dbReference type="Gene3D" id="3.30.70.330">
    <property type="match status" value="1"/>
</dbReference>
<dbReference type="InterPro" id="IPR051229">
    <property type="entry name" value="ALYREF_mRNA_export"/>
</dbReference>
<reference evidence="5 6" key="1">
    <citation type="submission" date="2019-07" db="EMBL/GenBank/DDBJ databases">
        <title>Genome assembly of two rare yeast pathogens: Diutina rugosa and Trichomonascus ciferrii.</title>
        <authorList>
            <person name="Mixao V."/>
            <person name="Saus E."/>
            <person name="Hansen A."/>
            <person name="Lass-Flor C."/>
            <person name="Gabaldon T."/>
        </authorList>
    </citation>
    <scope>NUCLEOTIDE SEQUENCE [LARGE SCALE GENOMIC DNA]</scope>
    <source>
        <strain evidence="5 6">CBS 613</strain>
    </source>
</reference>
<evidence type="ECO:0000259" key="4">
    <source>
        <dbReference type="PROSITE" id="PS50102"/>
    </source>
</evidence>
<evidence type="ECO:0000256" key="3">
    <source>
        <dbReference type="SAM" id="MobiDB-lite"/>
    </source>
</evidence>
<dbReference type="GO" id="GO:0003729">
    <property type="term" value="F:mRNA binding"/>
    <property type="evidence" value="ECO:0007669"/>
    <property type="project" value="TreeGrafter"/>
</dbReference>
<dbReference type="GeneID" id="54783473"/>
<feature type="region of interest" description="Disordered" evidence="3">
    <location>
        <begin position="179"/>
        <end position="220"/>
    </location>
</feature>
<evidence type="ECO:0000256" key="2">
    <source>
        <dbReference type="PROSITE-ProRule" id="PRU00176"/>
    </source>
</evidence>
<dbReference type="GO" id="GO:0005634">
    <property type="term" value="C:nucleus"/>
    <property type="evidence" value="ECO:0007669"/>
    <property type="project" value="TreeGrafter"/>
</dbReference>
<dbReference type="SUPFAM" id="SSF54928">
    <property type="entry name" value="RNA-binding domain, RBD"/>
    <property type="match status" value="1"/>
</dbReference>
<keyword evidence="1 2" id="KW-0694">RNA-binding</keyword>
<feature type="compositionally biased region" description="Basic residues" evidence="3">
    <location>
        <begin position="18"/>
        <end position="32"/>
    </location>
</feature>
<evidence type="ECO:0000313" key="6">
    <source>
        <dbReference type="Proteomes" id="UP000449547"/>
    </source>
</evidence>
<evidence type="ECO:0000313" key="5">
    <source>
        <dbReference type="EMBL" id="KAA8897969.1"/>
    </source>
</evidence>
<dbReference type="VEuPathDB" id="FungiDB:DIURU_004822"/>
<dbReference type="Proteomes" id="UP000449547">
    <property type="component" value="Unassembled WGS sequence"/>
</dbReference>
<dbReference type="OrthoDB" id="346839at2759"/>
<dbReference type="PANTHER" id="PTHR19965">
    <property type="entry name" value="RNA AND EXPORT FACTOR BINDING PROTEIN"/>
    <property type="match status" value="1"/>
</dbReference>
<gene>
    <name evidence="5" type="ORF">DIURU_004822</name>
</gene>
<feature type="region of interest" description="Disordered" evidence="3">
    <location>
        <begin position="1"/>
        <end position="49"/>
    </location>
</feature>
<dbReference type="OMA" id="MADYWES"/>
<dbReference type="Pfam" id="PF13865">
    <property type="entry name" value="FoP_duplication"/>
    <property type="match status" value="1"/>
</dbReference>
<organism evidence="5 6">
    <name type="scientific">Diutina rugosa</name>
    <name type="common">Yeast</name>
    <name type="synonym">Candida rugosa</name>
    <dbReference type="NCBI Taxonomy" id="5481"/>
    <lineage>
        <taxon>Eukaryota</taxon>
        <taxon>Fungi</taxon>
        <taxon>Dikarya</taxon>
        <taxon>Ascomycota</taxon>
        <taxon>Saccharomycotina</taxon>
        <taxon>Pichiomycetes</taxon>
        <taxon>Debaryomycetaceae</taxon>
        <taxon>Diutina</taxon>
    </lineage>
</organism>
<evidence type="ECO:0000256" key="1">
    <source>
        <dbReference type="ARBA" id="ARBA00022884"/>
    </source>
</evidence>
<feature type="domain" description="RRM" evidence="4">
    <location>
        <begin position="74"/>
        <end position="154"/>
    </location>
</feature>
<dbReference type="PANTHER" id="PTHR19965:SF35">
    <property type="entry name" value="RNA ANNEALING PROTEIN YRA1"/>
    <property type="match status" value="1"/>
</dbReference>
<dbReference type="InterPro" id="IPR025715">
    <property type="entry name" value="FoP_C"/>
</dbReference>
<dbReference type="InterPro" id="IPR012677">
    <property type="entry name" value="Nucleotide-bd_a/b_plait_sf"/>
</dbReference>
<feature type="compositionally biased region" description="Basic residues" evidence="3">
    <location>
        <begin position="181"/>
        <end position="199"/>
    </location>
</feature>
<dbReference type="AlphaFoldDB" id="A0A642UFA1"/>
<dbReference type="InterPro" id="IPR035979">
    <property type="entry name" value="RBD_domain_sf"/>
</dbReference>
<protein>
    <recommendedName>
        <fullName evidence="4">RRM domain-containing protein</fullName>
    </recommendedName>
</protein>
<dbReference type="InterPro" id="IPR000504">
    <property type="entry name" value="RRM_dom"/>
</dbReference>
<dbReference type="RefSeq" id="XP_034010226.1">
    <property type="nucleotide sequence ID" value="XM_034157738.1"/>
</dbReference>
<proteinExistence type="predicted"/>
<comment type="caution">
    <text evidence="5">The sequence shown here is derived from an EMBL/GenBank/DDBJ whole genome shotgun (WGS) entry which is preliminary data.</text>
</comment>
<name>A0A642UFA1_DIURU</name>
<keyword evidence="6" id="KW-1185">Reference proteome</keyword>
<dbReference type="EMBL" id="SWFT01000149">
    <property type="protein sequence ID" value="KAA8897969.1"/>
    <property type="molecule type" value="Genomic_DNA"/>
</dbReference>
<accession>A0A642UFA1</accession>
<dbReference type="SMART" id="SM00360">
    <property type="entry name" value="RRM"/>
    <property type="match status" value="1"/>
</dbReference>
<dbReference type="PROSITE" id="PS50102">
    <property type="entry name" value="RRM"/>
    <property type="match status" value="1"/>
</dbReference>
<dbReference type="Pfam" id="PF00076">
    <property type="entry name" value="RRM_1"/>
    <property type="match status" value="1"/>
</dbReference>
<sequence length="220" mass="23821">MSTALDKSLDEIIANGRGPRRAKGNKAKKQAGKLRGSGTTKTAGISKKQQQQISKKAVAQLSQKAASYDASYATKVIVTGLPKDLTKHMIQEFFDSQVGGVKQILMTFNEKGKFVGNATIHFHKNKQAVLAVEKYNNAPIDGGSSKLKLELVIDPSMRPLATRIAANAPQPTAAEVQAKAQTKKLKNLRKKAQKKKKTKAAPATAEELDKDMDAYMAESN</sequence>